<dbReference type="Proteomes" id="UP000249248">
    <property type="component" value="Unassembled WGS sequence"/>
</dbReference>
<evidence type="ECO:0008006" key="3">
    <source>
        <dbReference type="Google" id="ProtNLM"/>
    </source>
</evidence>
<sequence>MPKTETKKFCPKSQAEWREWLVENHHSSQSVWLVYYRTSAKTPSLTWSEAVDEALCFGWIDSTKKTIDKERYMQYFSKRKPKSAWSKVNKDKVDELVKNKLMKKAGMDCILKAKENGAWVSMDDVENLIVPQALSDALNKMEGAMAFFESLSKSNKKILLHWVIVAKRQETKEKRITEIVIAAGEGEKPKQFI</sequence>
<reference evidence="1 2" key="1">
    <citation type="submission" date="2018-06" db="EMBL/GenBank/DDBJ databases">
        <title>The draft genome sequence of Crocinitomix sp. SM1701.</title>
        <authorList>
            <person name="Zhang X."/>
        </authorList>
    </citation>
    <scope>NUCLEOTIDE SEQUENCE [LARGE SCALE GENOMIC DNA]</scope>
    <source>
        <strain evidence="1 2">SM1701</strain>
    </source>
</reference>
<dbReference type="EMBL" id="QKSB01000004">
    <property type="protein sequence ID" value="PZE17417.1"/>
    <property type="molecule type" value="Genomic_DNA"/>
</dbReference>
<organism evidence="1 2">
    <name type="scientific">Putridiphycobacter roseus</name>
    <dbReference type="NCBI Taxonomy" id="2219161"/>
    <lineage>
        <taxon>Bacteria</taxon>
        <taxon>Pseudomonadati</taxon>
        <taxon>Bacteroidota</taxon>
        <taxon>Flavobacteriia</taxon>
        <taxon>Flavobacteriales</taxon>
        <taxon>Crocinitomicaceae</taxon>
        <taxon>Putridiphycobacter</taxon>
    </lineage>
</organism>
<protein>
    <recommendedName>
        <fullName evidence="3">Bacteriocin-protection protein</fullName>
    </recommendedName>
</protein>
<gene>
    <name evidence="1" type="ORF">DNU06_09100</name>
</gene>
<dbReference type="OrthoDB" id="9796999at2"/>
<evidence type="ECO:0000313" key="2">
    <source>
        <dbReference type="Proteomes" id="UP000249248"/>
    </source>
</evidence>
<dbReference type="RefSeq" id="WP_111062941.1">
    <property type="nucleotide sequence ID" value="NZ_JBHUCU010000016.1"/>
</dbReference>
<name>A0A2W1MZR5_9FLAO</name>
<proteinExistence type="predicted"/>
<accession>A0A2W1MZR5</accession>
<keyword evidence="2" id="KW-1185">Reference proteome</keyword>
<dbReference type="Pfam" id="PF13376">
    <property type="entry name" value="OmdA"/>
    <property type="match status" value="1"/>
</dbReference>
<comment type="caution">
    <text evidence="1">The sequence shown here is derived from an EMBL/GenBank/DDBJ whole genome shotgun (WGS) entry which is preliminary data.</text>
</comment>
<dbReference type="AlphaFoldDB" id="A0A2W1MZR5"/>
<evidence type="ECO:0000313" key="1">
    <source>
        <dbReference type="EMBL" id="PZE17417.1"/>
    </source>
</evidence>